<dbReference type="GO" id="GO:0016301">
    <property type="term" value="F:kinase activity"/>
    <property type="evidence" value="ECO:0007669"/>
    <property type="project" value="UniProtKB-KW"/>
</dbReference>
<keyword evidence="2 4" id="KW-0418">Kinase</keyword>
<sequence length="315" mass="30803">MPAPLVCCGLTTLDVTQTLDRLPAADEKVVADGLDVTFGGPAANAAAVAVGLGVPTTLVTVLGAGPLADVARAGLAAAGVRVVDLAPHAADVLPVSTVLVTRATGERAVVSVNGARTSGLPAPAPEVVHGAGALLVDGHHPDAALVLARAARAAGVPVLLDGGSWKPSTPELLATVDLAVLSADFRLPSALAGAGVAQHAVDALLDAVAALGPSFVARSAGGGAVRVRRVAADGRPVRSALRPAAVPAGRVVDTLGAGDVLHGAMAAALARGDDALDALADGVRWATVSVQHAGARGWLGATGPDAPLPESEPRA</sequence>
<dbReference type="InterPro" id="IPR011611">
    <property type="entry name" value="PfkB_dom"/>
</dbReference>
<dbReference type="InterPro" id="IPR052562">
    <property type="entry name" value="Ketohexokinase-related"/>
</dbReference>
<accession>A0ABR8QBT2</accession>
<organism evidence="4 5">
    <name type="scientific">Cellulomonas avistercoris</name>
    <dbReference type="NCBI Taxonomy" id="2762242"/>
    <lineage>
        <taxon>Bacteria</taxon>
        <taxon>Bacillati</taxon>
        <taxon>Actinomycetota</taxon>
        <taxon>Actinomycetes</taxon>
        <taxon>Micrococcales</taxon>
        <taxon>Cellulomonadaceae</taxon>
        <taxon>Cellulomonas</taxon>
    </lineage>
</organism>
<evidence type="ECO:0000313" key="5">
    <source>
        <dbReference type="Proteomes" id="UP000604241"/>
    </source>
</evidence>
<dbReference type="PROSITE" id="PS00584">
    <property type="entry name" value="PFKB_KINASES_2"/>
    <property type="match status" value="1"/>
</dbReference>
<evidence type="ECO:0000256" key="1">
    <source>
        <dbReference type="ARBA" id="ARBA00022679"/>
    </source>
</evidence>
<dbReference type="PANTHER" id="PTHR42774">
    <property type="entry name" value="PHOSPHOTRANSFERASE SYSTEM TRANSPORT PROTEIN"/>
    <property type="match status" value="1"/>
</dbReference>
<dbReference type="EMBL" id="JACSQV010000003">
    <property type="protein sequence ID" value="MBD7917739.1"/>
    <property type="molecule type" value="Genomic_DNA"/>
</dbReference>
<dbReference type="InterPro" id="IPR002173">
    <property type="entry name" value="Carboh/pur_kinase_PfkB_CS"/>
</dbReference>
<dbReference type="Gene3D" id="3.40.1190.20">
    <property type="match status" value="1"/>
</dbReference>
<dbReference type="Pfam" id="PF00294">
    <property type="entry name" value="PfkB"/>
    <property type="match status" value="1"/>
</dbReference>
<gene>
    <name evidence="4" type="ORF">H9657_05525</name>
</gene>
<reference evidence="4 5" key="1">
    <citation type="submission" date="2020-08" db="EMBL/GenBank/DDBJ databases">
        <title>A Genomic Blueprint of the Chicken Gut Microbiome.</title>
        <authorList>
            <person name="Gilroy R."/>
            <person name="Ravi A."/>
            <person name="Getino M."/>
            <person name="Pursley I."/>
            <person name="Horton D.L."/>
            <person name="Alikhan N.-F."/>
            <person name="Baker D."/>
            <person name="Gharbi K."/>
            <person name="Hall N."/>
            <person name="Watson M."/>
            <person name="Adriaenssens E.M."/>
            <person name="Foster-Nyarko E."/>
            <person name="Jarju S."/>
            <person name="Secka A."/>
            <person name="Antonio M."/>
            <person name="Oren A."/>
            <person name="Chaudhuri R."/>
            <person name="La Ragione R.M."/>
            <person name="Hildebrand F."/>
            <person name="Pallen M.J."/>
        </authorList>
    </citation>
    <scope>NUCLEOTIDE SEQUENCE [LARGE SCALE GENOMIC DNA]</scope>
    <source>
        <strain evidence="4 5">Sa3CUA2</strain>
    </source>
</reference>
<dbReference type="RefSeq" id="WP_191781172.1">
    <property type="nucleotide sequence ID" value="NZ_JACSQV010000003.1"/>
</dbReference>
<keyword evidence="5" id="KW-1185">Reference proteome</keyword>
<dbReference type="SUPFAM" id="SSF53613">
    <property type="entry name" value="Ribokinase-like"/>
    <property type="match status" value="1"/>
</dbReference>
<evidence type="ECO:0000313" key="4">
    <source>
        <dbReference type="EMBL" id="MBD7917739.1"/>
    </source>
</evidence>
<proteinExistence type="predicted"/>
<dbReference type="PANTHER" id="PTHR42774:SF3">
    <property type="entry name" value="KETOHEXOKINASE"/>
    <property type="match status" value="1"/>
</dbReference>
<comment type="caution">
    <text evidence="4">The sequence shown here is derived from an EMBL/GenBank/DDBJ whole genome shotgun (WGS) entry which is preliminary data.</text>
</comment>
<feature type="domain" description="Carbohydrate kinase PfkB" evidence="3">
    <location>
        <begin position="5"/>
        <end position="296"/>
    </location>
</feature>
<protein>
    <submittedName>
        <fullName evidence="4">Carbohydrate kinase</fullName>
    </submittedName>
</protein>
<dbReference type="InterPro" id="IPR029056">
    <property type="entry name" value="Ribokinase-like"/>
</dbReference>
<name>A0ABR8QBT2_9CELL</name>
<keyword evidence="1" id="KW-0808">Transferase</keyword>
<evidence type="ECO:0000256" key="2">
    <source>
        <dbReference type="ARBA" id="ARBA00022777"/>
    </source>
</evidence>
<dbReference type="Proteomes" id="UP000604241">
    <property type="component" value="Unassembled WGS sequence"/>
</dbReference>
<evidence type="ECO:0000259" key="3">
    <source>
        <dbReference type="Pfam" id="PF00294"/>
    </source>
</evidence>